<sequence length="419" mass="47301">MKNRKIERLRSLLNQNELGGIVLSNSDNVFYTSGYNNVMDGWQLPEPMSAVFVPADSTKPIVLCIPEASLIGIIVSEREGHPIHYDKISTFDLLNFCQTARAHDAYMQLSEDISSRLKEISTDIIGECQNNLVLSLEQVIDTYSSQKPILFDDMRIAYRLSQKIDFNFEDGFELVIEARSVKTPEEIDLFRESGKKADRVMAHTVKQLGVGAKWCNIEKSVAHFMIDEGIDPLPTSPMLFGGSYDLAFRPDLFRTHFDSPFQEGQIAILETQGRYKNIWLDINRTAYIGPPPKEYIEQHEIVKKCFLDVVNKLKPGNNSSEICAQAKEEISCSLDAPEKLLMIVHSIGHVPLESPKIFPSTGLDSALEGFEIKENMILSFDCLYFGSKLGPSHMENVFVISKNNSSSIYQYPLDLIEVQ</sequence>
<accession>A0A368EJK1</accession>
<dbReference type="SUPFAM" id="SSF55920">
    <property type="entry name" value="Creatinase/aminopeptidase"/>
    <property type="match status" value="1"/>
</dbReference>
<dbReference type="InterPro" id="IPR029149">
    <property type="entry name" value="Creatin/AminoP/Spt16_N"/>
</dbReference>
<dbReference type="InterPro" id="IPR050659">
    <property type="entry name" value="Peptidase_M24B"/>
</dbReference>
<proteinExistence type="predicted"/>
<dbReference type="PANTHER" id="PTHR46112:SF2">
    <property type="entry name" value="XAA-PRO AMINOPEPTIDASE P-RELATED"/>
    <property type="match status" value="1"/>
</dbReference>
<dbReference type="Gene3D" id="3.40.350.10">
    <property type="entry name" value="Creatinase/prolidase N-terminal domain"/>
    <property type="match status" value="1"/>
</dbReference>
<gene>
    <name evidence="2" type="ORF">DBW64_02890</name>
</gene>
<dbReference type="CDD" id="cd01066">
    <property type="entry name" value="APP_MetAP"/>
    <property type="match status" value="1"/>
</dbReference>
<evidence type="ECO:0000259" key="1">
    <source>
        <dbReference type="Pfam" id="PF00557"/>
    </source>
</evidence>
<comment type="caution">
    <text evidence="2">The sequence shown here is derived from an EMBL/GenBank/DDBJ whole genome shotgun (WGS) entry which is preliminary data.</text>
</comment>
<reference evidence="2 3" key="1">
    <citation type="journal article" date="2018" name="Microbiome">
        <title>Fine metagenomic profile of the Mediterranean stratified and mixed water columns revealed by assembly and recruitment.</title>
        <authorList>
            <person name="Haro-Moreno J.M."/>
            <person name="Lopez-Perez M."/>
            <person name="De La Torre J.R."/>
            <person name="Picazo A."/>
            <person name="Camacho A."/>
            <person name="Rodriguez-Valera F."/>
        </authorList>
    </citation>
    <scope>NUCLEOTIDE SEQUENCE [LARGE SCALE GENOMIC DNA]</scope>
    <source>
        <strain evidence="2">MED-G50</strain>
    </source>
</reference>
<evidence type="ECO:0000313" key="2">
    <source>
        <dbReference type="EMBL" id="RCL84709.1"/>
    </source>
</evidence>
<dbReference type="Gene3D" id="3.90.230.10">
    <property type="entry name" value="Creatinase/methionine aminopeptidase superfamily"/>
    <property type="match status" value="1"/>
</dbReference>
<organism evidence="2 3">
    <name type="scientific">PS1 clade bacterium</name>
    <dbReference type="NCBI Taxonomy" id="2175152"/>
    <lineage>
        <taxon>Bacteria</taxon>
        <taxon>Pseudomonadati</taxon>
        <taxon>Pseudomonadota</taxon>
        <taxon>Alphaproteobacteria</taxon>
        <taxon>PS1 clade</taxon>
    </lineage>
</organism>
<feature type="domain" description="Peptidase M24" evidence="1">
    <location>
        <begin position="189"/>
        <end position="399"/>
    </location>
</feature>
<dbReference type="Pfam" id="PF00557">
    <property type="entry name" value="Peptidase_M24"/>
    <property type="match status" value="1"/>
</dbReference>
<dbReference type="InterPro" id="IPR000994">
    <property type="entry name" value="Pept_M24"/>
</dbReference>
<dbReference type="AlphaFoldDB" id="A0A368EJK1"/>
<dbReference type="PANTHER" id="PTHR46112">
    <property type="entry name" value="AMINOPEPTIDASE"/>
    <property type="match status" value="1"/>
</dbReference>
<dbReference type="InterPro" id="IPR036005">
    <property type="entry name" value="Creatinase/aminopeptidase-like"/>
</dbReference>
<dbReference type="EMBL" id="QOQK01000009">
    <property type="protein sequence ID" value="RCL84709.1"/>
    <property type="molecule type" value="Genomic_DNA"/>
</dbReference>
<evidence type="ECO:0000313" key="3">
    <source>
        <dbReference type="Proteomes" id="UP000252289"/>
    </source>
</evidence>
<dbReference type="Proteomes" id="UP000252289">
    <property type="component" value="Unassembled WGS sequence"/>
</dbReference>
<dbReference type="SUPFAM" id="SSF53092">
    <property type="entry name" value="Creatinase/prolidase N-terminal domain"/>
    <property type="match status" value="1"/>
</dbReference>
<name>A0A368EJK1_9PROT</name>
<protein>
    <submittedName>
        <fullName evidence="2">M24 family metallopeptidase</fullName>
    </submittedName>
</protein>